<evidence type="ECO:0000256" key="1">
    <source>
        <dbReference type="SAM" id="MobiDB-lite"/>
    </source>
</evidence>
<gene>
    <name evidence="2" type="ORF">THAOC_06919</name>
</gene>
<sequence length="186" mass="20827">MNRSDPRNRLPNDIFDKPPSQVTPADLPPPRRRPCMHLHSDPRRHGPARPQLPQEQQEGGPRLNTRWFEEDPTKNPGIAEYIHPTTTELPTEQTDMAPGYPDKKPFDVSFQPTPMLSATAPTCPFGTVGIDVVIPSTPQLSPPHNSLDVIKKVSANAEVHHQSYERQKLRRDGDRSEGDAIIGELL</sequence>
<feature type="region of interest" description="Disordered" evidence="1">
    <location>
        <begin position="158"/>
        <end position="186"/>
    </location>
</feature>
<dbReference type="Proteomes" id="UP000266841">
    <property type="component" value="Unassembled WGS sequence"/>
</dbReference>
<feature type="compositionally biased region" description="Basic and acidic residues" evidence="1">
    <location>
        <begin position="158"/>
        <end position="178"/>
    </location>
</feature>
<evidence type="ECO:0000313" key="3">
    <source>
        <dbReference type="Proteomes" id="UP000266841"/>
    </source>
</evidence>
<feature type="compositionally biased region" description="Basic and acidic residues" evidence="1">
    <location>
        <begin position="1"/>
        <end position="16"/>
    </location>
</feature>
<reference evidence="2 3" key="1">
    <citation type="journal article" date="2012" name="Genome Biol.">
        <title>Genome and low-iron response of an oceanic diatom adapted to chronic iron limitation.</title>
        <authorList>
            <person name="Lommer M."/>
            <person name="Specht M."/>
            <person name="Roy A.S."/>
            <person name="Kraemer L."/>
            <person name="Andreson R."/>
            <person name="Gutowska M.A."/>
            <person name="Wolf J."/>
            <person name="Bergner S.V."/>
            <person name="Schilhabel M.B."/>
            <person name="Klostermeier U.C."/>
            <person name="Beiko R.G."/>
            <person name="Rosenstiel P."/>
            <person name="Hippler M."/>
            <person name="Laroche J."/>
        </authorList>
    </citation>
    <scope>NUCLEOTIDE SEQUENCE [LARGE SCALE GENOMIC DNA]</scope>
    <source>
        <strain evidence="2 3">CCMP1005</strain>
    </source>
</reference>
<feature type="region of interest" description="Disordered" evidence="1">
    <location>
        <begin position="1"/>
        <end position="80"/>
    </location>
</feature>
<organism evidence="2 3">
    <name type="scientific">Thalassiosira oceanica</name>
    <name type="common">Marine diatom</name>
    <dbReference type="NCBI Taxonomy" id="159749"/>
    <lineage>
        <taxon>Eukaryota</taxon>
        <taxon>Sar</taxon>
        <taxon>Stramenopiles</taxon>
        <taxon>Ochrophyta</taxon>
        <taxon>Bacillariophyta</taxon>
        <taxon>Coscinodiscophyceae</taxon>
        <taxon>Thalassiosirophycidae</taxon>
        <taxon>Thalassiosirales</taxon>
        <taxon>Thalassiosiraceae</taxon>
        <taxon>Thalassiosira</taxon>
    </lineage>
</organism>
<proteinExistence type="predicted"/>
<comment type="caution">
    <text evidence="2">The sequence shown here is derived from an EMBL/GenBank/DDBJ whole genome shotgun (WGS) entry which is preliminary data.</text>
</comment>
<dbReference type="eggNOG" id="ENOG502RZ2E">
    <property type="taxonomic scope" value="Eukaryota"/>
</dbReference>
<name>K0TDR1_THAOC</name>
<protein>
    <submittedName>
        <fullName evidence="2">Uncharacterized protein</fullName>
    </submittedName>
</protein>
<evidence type="ECO:0000313" key="2">
    <source>
        <dbReference type="EMBL" id="EJK71616.1"/>
    </source>
</evidence>
<accession>K0TDR1</accession>
<dbReference type="AlphaFoldDB" id="K0TDR1"/>
<feature type="compositionally biased region" description="Low complexity" evidence="1">
    <location>
        <begin position="51"/>
        <end position="61"/>
    </location>
</feature>
<keyword evidence="3" id="KW-1185">Reference proteome</keyword>
<dbReference type="EMBL" id="AGNL01006999">
    <property type="protein sequence ID" value="EJK71616.1"/>
    <property type="molecule type" value="Genomic_DNA"/>
</dbReference>